<gene>
    <name evidence="1" type="ORF">SK128_028254</name>
</gene>
<dbReference type="AlphaFoldDB" id="A0AAN8WLC0"/>
<comment type="caution">
    <text evidence="1">The sequence shown here is derived from an EMBL/GenBank/DDBJ whole genome shotgun (WGS) entry which is preliminary data.</text>
</comment>
<dbReference type="Proteomes" id="UP001381693">
    <property type="component" value="Unassembled WGS sequence"/>
</dbReference>
<keyword evidence="2" id="KW-1185">Reference proteome</keyword>
<name>A0AAN8WLC0_HALRR</name>
<evidence type="ECO:0000313" key="2">
    <source>
        <dbReference type="Proteomes" id="UP001381693"/>
    </source>
</evidence>
<protein>
    <submittedName>
        <fullName evidence="1">Uncharacterized protein</fullName>
    </submittedName>
</protein>
<proteinExistence type="predicted"/>
<sequence>METNKDTEDANSSKKVTVKKINYHGACCAVVNCTNTKNNHPEMSFFRFPLDEE</sequence>
<reference evidence="1 2" key="1">
    <citation type="submission" date="2023-11" db="EMBL/GenBank/DDBJ databases">
        <title>Halocaridina rubra genome assembly.</title>
        <authorList>
            <person name="Smith C."/>
        </authorList>
    </citation>
    <scope>NUCLEOTIDE SEQUENCE [LARGE SCALE GENOMIC DNA]</scope>
    <source>
        <strain evidence="1">EP-1</strain>
        <tissue evidence="1">Whole</tissue>
    </source>
</reference>
<evidence type="ECO:0000313" key="1">
    <source>
        <dbReference type="EMBL" id="KAK7049768.1"/>
    </source>
</evidence>
<dbReference type="EMBL" id="JAXCGZ010021533">
    <property type="protein sequence ID" value="KAK7049768.1"/>
    <property type="molecule type" value="Genomic_DNA"/>
</dbReference>
<feature type="non-terminal residue" evidence="1">
    <location>
        <position position="53"/>
    </location>
</feature>
<organism evidence="1 2">
    <name type="scientific">Halocaridina rubra</name>
    <name type="common">Hawaiian red shrimp</name>
    <dbReference type="NCBI Taxonomy" id="373956"/>
    <lineage>
        <taxon>Eukaryota</taxon>
        <taxon>Metazoa</taxon>
        <taxon>Ecdysozoa</taxon>
        <taxon>Arthropoda</taxon>
        <taxon>Crustacea</taxon>
        <taxon>Multicrustacea</taxon>
        <taxon>Malacostraca</taxon>
        <taxon>Eumalacostraca</taxon>
        <taxon>Eucarida</taxon>
        <taxon>Decapoda</taxon>
        <taxon>Pleocyemata</taxon>
        <taxon>Caridea</taxon>
        <taxon>Atyoidea</taxon>
        <taxon>Atyidae</taxon>
        <taxon>Halocaridina</taxon>
    </lineage>
</organism>
<accession>A0AAN8WLC0</accession>